<accession>A0A420HDX3</accession>
<proteinExistence type="inferred from homology"/>
<feature type="chain" id="PRO_5019538352" evidence="8">
    <location>
        <begin position="20"/>
        <end position="531"/>
    </location>
</feature>
<feature type="domain" description="Rhodopsin" evidence="9">
    <location>
        <begin position="129"/>
        <end position="366"/>
    </location>
</feature>
<evidence type="ECO:0000256" key="4">
    <source>
        <dbReference type="ARBA" id="ARBA00023136"/>
    </source>
</evidence>
<evidence type="ECO:0000256" key="2">
    <source>
        <dbReference type="ARBA" id="ARBA00022692"/>
    </source>
</evidence>
<comment type="similarity">
    <text evidence="5">Belongs to the SAT4 family.</text>
</comment>
<evidence type="ECO:0000256" key="5">
    <source>
        <dbReference type="ARBA" id="ARBA00038359"/>
    </source>
</evidence>
<dbReference type="PANTHER" id="PTHR33048">
    <property type="entry name" value="PTH11-LIKE INTEGRAL MEMBRANE PROTEIN (AFU_ORTHOLOGUE AFUA_5G11245)"/>
    <property type="match status" value="1"/>
</dbReference>
<dbReference type="AlphaFoldDB" id="A0A420HDX3"/>
<dbReference type="Pfam" id="PF20684">
    <property type="entry name" value="Fung_rhodopsin"/>
    <property type="match status" value="1"/>
</dbReference>
<feature type="region of interest" description="Disordered" evidence="6">
    <location>
        <begin position="369"/>
        <end position="389"/>
    </location>
</feature>
<dbReference type="PANTHER" id="PTHR33048:SF158">
    <property type="entry name" value="MEMBRANE PROTEIN PTH11-LIKE, PUTATIVE-RELATED"/>
    <property type="match status" value="1"/>
</dbReference>
<feature type="compositionally biased region" description="Polar residues" evidence="6">
    <location>
        <begin position="379"/>
        <end position="389"/>
    </location>
</feature>
<dbReference type="GO" id="GO:0016020">
    <property type="term" value="C:membrane"/>
    <property type="evidence" value="ECO:0007669"/>
    <property type="project" value="UniProtKB-SubCell"/>
</dbReference>
<evidence type="ECO:0000256" key="7">
    <source>
        <dbReference type="SAM" id="Phobius"/>
    </source>
</evidence>
<feature type="transmembrane region" description="Helical" evidence="7">
    <location>
        <begin position="141"/>
        <end position="170"/>
    </location>
</feature>
<feature type="transmembrane region" description="Helical" evidence="7">
    <location>
        <begin position="265"/>
        <end position="291"/>
    </location>
</feature>
<name>A0A420HDX3_9PEZI</name>
<organism evidence="10 11">
    <name type="scientific">Golovinomyces cichoracearum</name>
    <dbReference type="NCBI Taxonomy" id="62708"/>
    <lineage>
        <taxon>Eukaryota</taxon>
        <taxon>Fungi</taxon>
        <taxon>Dikarya</taxon>
        <taxon>Ascomycota</taxon>
        <taxon>Pezizomycotina</taxon>
        <taxon>Leotiomycetes</taxon>
        <taxon>Erysiphales</taxon>
        <taxon>Erysiphaceae</taxon>
        <taxon>Golovinomyces</taxon>
    </lineage>
</organism>
<evidence type="ECO:0000256" key="6">
    <source>
        <dbReference type="SAM" id="MobiDB-lite"/>
    </source>
</evidence>
<evidence type="ECO:0000256" key="3">
    <source>
        <dbReference type="ARBA" id="ARBA00022989"/>
    </source>
</evidence>
<feature type="transmembrane region" description="Helical" evidence="7">
    <location>
        <begin position="111"/>
        <end position="129"/>
    </location>
</feature>
<dbReference type="Proteomes" id="UP000285405">
    <property type="component" value="Unassembled WGS sequence"/>
</dbReference>
<keyword evidence="4 7" id="KW-0472">Membrane</keyword>
<feature type="transmembrane region" description="Helical" evidence="7">
    <location>
        <begin position="223"/>
        <end position="245"/>
    </location>
</feature>
<evidence type="ECO:0000256" key="1">
    <source>
        <dbReference type="ARBA" id="ARBA00004141"/>
    </source>
</evidence>
<feature type="compositionally biased region" description="Basic and acidic residues" evidence="6">
    <location>
        <begin position="508"/>
        <end position="522"/>
    </location>
</feature>
<gene>
    <name evidence="10" type="ORF">GcC1_202030</name>
</gene>
<protein>
    <submittedName>
        <fullName evidence="10">Putative integral membrane protein</fullName>
    </submittedName>
</protein>
<evidence type="ECO:0000313" key="10">
    <source>
        <dbReference type="EMBL" id="RKF55583.1"/>
    </source>
</evidence>
<dbReference type="InterPro" id="IPR049326">
    <property type="entry name" value="Rhodopsin_dom_fungi"/>
</dbReference>
<evidence type="ECO:0000256" key="8">
    <source>
        <dbReference type="SAM" id="SignalP"/>
    </source>
</evidence>
<evidence type="ECO:0000259" key="9">
    <source>
        <dbReference type="Pfam" id="PF20684"/>
    </source>
</evidence>
<comment type="subcellular location">
    <subcellularLocation>
        <location evidence="1">Membrane</location>
        <topology evidence="1">Multi-pass membrane protein</topology>
    </subcellularLocation>
</comment>
<reference evidence="10 11" key="1">
    <citation type="journal article" date="2018" name="BMC Genomics">
        <title>Comparative genome analyses reveal sequence features reflecting distinct modes of host-adaptation between dicot and monocot powdery mildew.</title>
        <authorList>
            <person name="Wu Y."/>
            <person name="Ma X."/>
            <person name="Pan Z."/>
            <person name="Kale S.D."/>
            <person name="Song Y."/>
            <person name="King H."/>
            <person name="Zhang Q."/>
            <person name="Presley C."/>
            <person name="Deng X."/>
            <person name="Wei C.I."/>
            <person name="Xiao S."/>
        </authorList>
    </citation>
    <scope>NUCLEOTIDE SEQUENCE [LARGE SCALE GENOMIC DNA]</scope>
    <source>
        <strain evidence="10">UCSC1</strain>
    </source>
</reference>
<feature type="transmembrane region" description="Helical" evidence="7">
    <location>
        <begin position="190"/>
        <end position="211"/>
    </location>
</feature>
<feature type="transmembrane region" description="Helical" evidence="7">
    <location>
        <begin position="303"/>
        <end position="326"/>
    </location>
</feature>
<comment type="caution">
    <text evidence="10">The sequence shown here is derived from an EMBL/GenBank/DDBJ whole genome shotgun (WGS) entry which is preliminary data.</text>
</comment>
<keyword evidence="3 7" id="KW-1133">Transmembrane helix</keyword>
<evidence type="ECO:0000313" key="11">
    <source>
        <dbReference type="Proteomes" id="UP000285405"/>
    </source>
</evidence>
<dbReference type="OrthoDB" id="5342292at2759"/>
<keyword evidence="2 7" id="KW-0812">Transmembrane</keyword>
<keyword evidence="8" id="KW-0732">Signal</keyword>
<sequence>MKVFHLLLALLGILGFCAAQRPRRSSDEEIRTAITLLPQCCLNCVLPLLNSMHCSLSNLTTFADCFCANLKVQRKISLCTGANCDFHKLKTSEEQLQVICAGLPIESRQPTIYAITTISSIVVTLFVALRCHSNFQIAKKFWWDDGFLMISSIFFLAFQCLTMWGTSYGFGLHIWNANLSHWAGLLLFEWIWEIIYIIVQTMTKISVLLLYHRIFPQRWFRRVITFLICIMFLHCIAFCAVIITACKPIKSFWRKDIKGRCIDTRAVGVVGAAFSIGEDVTFLLLPVPLIWRLKLKPSRKIGVILILTIGVIACAASVVRLKYLIMYNQTWDQIWENFTLVVLSQLELSLSIICVCFPAIRLLFSRSKRGNGSSNRSKTTSAPTITTLSSPKISDKTNFSRIRSIISNNTSNNSSFLPWSSARAPQLSSIYITSHIELSDNDPSVSDKNTKDYQTHIAATRPPENKKSFFANSSHTAPPGIMHVDKSGTIISPLQKLTDSVLRGDYKTHSRIPSDHVDEPKNTDSCPKSAT</sequence>
<feature type="region of interest" description="Disordered" evidence="6">
    <location>
        <begin position="508"/>
        <end position="531"/>
    </location>
</feature>
<dbReference type="EMBL" id="MCBR01020277">
    <property type="protein sequence ID" value="RKF55583.1"/>
    <property type="molecule type" value="Genomic_DNA"/>
</dbReference>
<feature type="signal peptide" evidence="8">
    <location>
        <begin position="1"/>
        <end position="19"/>
    </location>
</feature>
<dbReference type="InterPro" id="IPR052337">
    <property type="entry name" value="SAT4-like"/>
</dbReference>
<feature type="transmembrane region" description="Helical" evidence="7">
    <location>
        <begin position="338"/>
        <end position="364"/>
    </location>
</feature>